<evidence type="ECO:0000313" key="4">
    <source>
        <dbReference type="Proteomes" id="UP000482634"/>
    </source>
</evidence>
<dbReference type="EMBL" id="JAAHBV010000066">
    <property type="protein sequence ID" value="NER59356.1"/>
    <property type="molecule type" value="Genomic_DNA"/>
</dbReference>
<sequence>MSNTLNKHVAAYEGGNLYDFDNEILLTWYSQRVLKHATGARSLLEFGLGHGHTTEIFTTYQMTSRQLERSVIDVGWAMEGNYPELSCGLPAEVFAR</sequence>
<dbReference type="AlphaFoldDB" id="A0A6B3NR11"/>
<organism evidence="2 4">
    <name type="scientific">Pseudomonas brassicae</name>
    <dbReference type="NCBI Taxonomy" id="2708063"/>
    <lineage>
        <taxon>Bacteria</taxon>
        <taxon>Pseudomonadati</taxon>
        <taxon>Pseudomonadota</taxon>
        <taxon>Gammaproteobacteria</taxon>
        <taxon>Pseudomonadales</taxon>
        <taxon>Pseudomonadaceae</taxon>
        <taxon>Pseudomonas</taxon>
    </lineage>
</organism>
<dbReference type="Proteomes" id="UP000480410">
    <property type="component" value="Unassembled WGS sequence"/>
</dbReference>
<evidence type="ECO:0000313" key="1">
    <source>
        <dbReference type="EMBL" id="NER59356.1"/>
    </source>
</evidence>
<dbReference type="RefSeq" id="WP_163948722.1">
    <property type="nucleotide sequence ID" value="NZ_JAAHBU010000325.1"/>
</dbReference>
<accession>A0A6B3NR11</accession>
<proteinExistence type="predicted"/>
<comment type="caution">
    <text evidence="2">The sequence shown here is derived from an EMBL/GenBank/DDBJ whole genome shotgun (WGS) entry which is preliminary data.</text>
</comment>
<evidence type="ECO:0000313" key="2">
    <source>
        <dbReference type="EMBL" id="NER65802.1"/>
    </source>
</evidence>
<gene>
    <name evidence="1" type="ORF">G3435_03945</name>
    <name evidence="2" type="ORF">G3436_20445</name>
</gene>
<name>A0A6B3NR11_9PSED</name>
<protein>
    <submittedName>
        <fullName evidence="2">Uncharacterized protein</fullName>
    </submittedName>
</protein>
<accession>A0A6M0CP90</accession>
<dbReference type="EMBL" id="JAAHBU010000325">
    <property type="protein sequence ID" value="NER65802.1"/>
    <property type="molecule type" value="Genomic_DNA"/>
</dbReference>
<evidence type="ECO:0000313" key="3">
    <source>
        <dbReference type="Proteomes" id="UP000480410"/>
    </source>
</evidence>
<dbReference type="Proteomes" id="UP000482634">
    <property type="component" value="Unassembled WGS sequence"/>
</dbReference>
<keyword evidence="4" id="KW-1185">Reference proteome</keyword>
<reference evidence="3 4" key="1">
    <citation type="submission" date="2020-02" db="EMBL/GenBank/DDBJ databases">
        <title>Broccoli isolated Pseudomonas sp.</title>
        <authorList>
            <person name="Fujikawa T."/>
            <person name="Sawada H."/>
        </authorList>
    </citation>
    <scope>NUCLEOTIDE SEQUENCE [LARGE SCALE GENOMIC DNA]</scope>
    <source>
        <strain evidence="2 4">MAFF212427</strain>
        <strain evidence="1 3">MAFF212428</strain>
    </source>
</reference>